<dbReference type="CDD" id="cd11642">
    <property type="entry name" value="SUMT"/>
    <property type="match status" value="1"/>
</dbReference>
<dbReference type="GO" id="GO:0032259">
    <property type="term" value="P:methylation"/>
    <property type="evidence" value="ECO:0007669"/>
    <property type="project" value="UniProtKB-KW"/>
</dbReference>
<comment type="caution">
    <text evidence="12">The sequence shown here is derived from an EMBL/GenBank/DDBJ whole genome shotgun (WGS) entry which is preliminary data.</text>
</comment>
<dbReference type="InterPro" id="IPR036108">
    <property type="entry name" value="4pyrrol_syn_uPrphyn_synt_sf"/>
</dbReference>
<dbReference type="PROSITE" id="PS00840">
    <property type="entry name" value="SUMT_2"/>
    <property type="match status" value="1"/>
</dbReference>
<dbReference type="InterPro" id="IPR035996">
    <property type="entry name" value="4pyrrol_Methylase_sf"/>
</dbReference>
<evidence type="ECO:0000259" key="11">
    <source>
        <dbReference type="Pfam" id="PF02602"/>
    </source>
</evidence>
<feature type="domain" description="Tetrapyrrole biosynthesis uroporphyrinogen III synthase" evidence="11">
    <location>
        <begin position="267"/>
        <end position="357"/>
    </location>
</feature>
<evidence type="ECO:0000256" key="6">
    <source>
        <dbReference type="ARBA" id="ARBA00022691"/>
    </source>
</evidence>
<evidence type="ECO:0000256" key="1">
    <source>
        <dbReference type="ARBA" id="ARBA00005879"/>
    </source>
</evidence>
<dbReference type="AlphaFoldDB" id="A0A3A9K5G4"/>
<dbReference type="Gene3D" id="3.40.50.10090">
    <property type="match status" value="1"/>
</dbReference>
<comment type="similarity">
    <text evidence="1 9">Belongs to the precorrin methyltransferase family.</text>
</comment>
<keyword evidence="4 9" id="KW-0489">Methyltransferase</keyword>
<dbReference type="SUPFAM" id="SSF53790">
    <property type="entry name" value="Tetrapyrrole methylase"/>
    <property type="match status" value="1"/>
</dbReference>
<dbReference type="GO" id="GO:0004852">
    <property type="term" value="F:uroporphyrinogen-III synthase activity"/>
    <property type="evidence" value="ECO:0007669"/>
    <property type="project" value="InterPro"/>
</dbReference>
<evidence type="ECO:0000256" key="9">
    <source>
        <dbReference type="RuleBase" id="RU003960"/>
    </source>
</evidence>
<keyword evidence="5 9" id="KW-0808">Transferase</keyword>
<dbReference type="InterPro" id="IPR000878">
    <property type="entry name" value="4pyrrol_Mease"/>
</dbReference>
<keyword evidence="13" id="KW-1185">Reference proteome</keyword>
<reference evidence="12 13" key="1">
    <citation type="submission" date="2017-10" db="EMBL/GenBank/DDBJ databases">
        <title>Bacillus sp. nov., a halophilic bacterium isolated from a Keqin Lake.</title>
        <authorList>
            <person name="Wang H."/>
        </authorList>
    </citation>
    <scope>NUCLEOTIDE SEQUENCE [LARGE SCALE GENOMIC DNA]</scope>
    <source>
        <strain evidence="12 13">KCTC 13187</strain>
    </source>
</reference>
<keyword evidence="7" id="KW-0627">Porphyrin biosynthesis</keyword>
<dbReference type="SUPFAM" id="SSF69618">
    <property type="entry name" value="HemD-like"/>
    <property type="match status" value="1"/>
</dbReference>
<dbReference type="PANTHER" id="PTHR45790">
    <property type="entry name" value="SIROHEME SYNTHASE-RELATED"/>
    <property type="match status" value="1"/>
</dbReference>
<dbReference type="NCBIfam" id="TIGR01469">
    <property type="entry name" value="cobA_cysG_Cterm"/>
    <property type="match status" value="1"/>
</dbReference>
<gene>
    <name evidence="12" type="primary">cobA</name>
    <name evidence="12" type="ORF">CR203_08600</name>
</gene>
<evidence type="ECO:0000256" key="8">
    <source>
        <dbReference type="ARBA" id="ARBA00079776"/>
    </source>
</evidence>
<dbReference type="OrthoDB" id="9815856at2"/>
<dbReference type="EC" id="2.1.1.107" evidence="2"/>
<dbReference type="Pfam" id="PF02602">
    <property type="entry name" value="HEM4"/>
    <property type="match status" value="1"/>
</dbReference>
<organism evidence="12 13">
    <name type="scientific">Salipaludibacillus neizhouensis</name>
    <dbReference type="NCBI Taxonomy" id="885475"/>
    <lineage>
        <taxon>Bacteria</taxon>
        <taxon>Bacillati</taxon>
        <taxon>Bacillota</taxon>
        <taxon>Bacilli</taxon>
        <taxon>Bacillales</taxon>
        <taxon>Bacillaceae</taxon>
    </lineage>
</organism>
<dbReference type="InterPro" id="IPR014777">
    <property type="entry name" value="4pyrrole_Mease_sub1"/>
</dbReference>
<evidence type="ECO:0000256" key="2">
    <source>
        <dbReference type="ARBA" id="ARBA00012162"/>
    </source>
</evidence>
<dbReference type="InterPro" id="IPR003754">
    <property type="entry name" value="4pyrrol_synth_uPrphyn_synth"/>
</dbReference>
<evidence type="ECO:0000259" key="10">
    <source>
        <dbReference type="Pfam" id="PF00590"/>
    </source>
</evidence>
<dbReference type="Gene3D" id="3.40.1010.10">
    <property type="entry name" value="Cobalt-precorrin-4 Transmethylase, Domain 1"/>
    <property type="match status" value="1"/>
</dbReference>
<evidence type="ECO:0000313" key="13">
    <source>
        <dbReference type="Proteomes" id="UP000281498"/>
    </source>
</evidence>
<accession>A0A3A9K5G4</accession>
<name>A0A3A9K5G4_9BACI</name>
<dbReference type="InterPro" id="IPR014776">
    <property type="entry name" value="4pyrrole_Mease_sub2"/>
</dbReference>
<protein>
    <recommendedName>
        <fullName evidence="3">Uroporphyrinogen-III C-methyltransferase</fullName>
        <ecNumber evidence="2">2.1.1.107</ecNumber>
    </recommendedName>
    <alternativeName>
        <fullName evidence="8">Uroporphyrinogen III methylase</fullName>
    </alternativeName>
</protein>
<evidence type="ECO:0000256" key="7">
    <source>
        <dbReference type="ARBA" id="ARBA00023244"/>
    </source>
</evidence>
<sequence length="472" mass="53153">MKDVKGFVSFVGAGPGDLGLITEKGSSCLRDADVVLFDRLANPRLLRVTKENCQLIYCGKLPDRHVMRQEKINETIIELALMGKRVVRLKGGDPAVFGRVGEEAEALQKQGIDYDIVPGVTSSIAAASYAGIPVTHRDHSASITLRTGHSSQKNSVENHNRYEHGDTIAYYMGVKNLGHHCQELLENGFSPETQVAVIEWATTGKQRTVEGTLPTIASKVAINRIENPAMTIIGDVVGLRKKLKWFEKKKMFGKRVLIAKASSGESKLERYFLDQGAVTYAYPTLKQRNKLISSEWLKRLQSVEKMVFFSPESVHILFEAFFSEGYDIRELPRSIFCLSEKTKRVLKKAGIRSEKITEPTVDMIRIGYGKNKEPIVKDANLLVTHTLDFDPRFTEIDQRLLEEELWETVIFPSKSSVDWFLDALILHGVKLKKEIGFAYIGESVKEYAKSKGFQHTNEEIQQELEAGKWKSS</sequence>
<dbReference type="FunFam" id="3.40.1010.10:FF:000001">
    <property type="entry name" value="Siroheme synthase"/>
    <property type="match status" value="1"/>
</dbReference>
<evidence type="ECO:0000256" key="3">
    <source>
        <dbReference type="ARBA" id="ARBA00018323"/>
    </source>
</evidence>
<evidence type="ECO:0000256" key="4">
    <source>
        <dbReference type="ARBA" id="ARBA00022603"/>
    </source>
</evidence>
<dbReference type="InterPro" id="IPR050161">
    <property type="entry name" value="Siro_Cobalamin_biosynth"/>
</dbReference>
<dbReference type="GO" id="GO:0019354">
    <property type="term" value="P:siroheme biosynthetic process"/>
    <property type="evidence" value="ECO:0007669"/>
    <property type="project" value="InterPro"/>
</dbReference>
<dbReference type="GO" id="GO:0004851">
    <property type="term" value="F:uroporphyrin-III C-methyltransferase activity"/>
    <property type="evidence" value="ECO:0007669"/>
    <property type="project" value="UniProtKB-EC"/>
</dbReference>
<dbReference type="Pfam" id="PF00590">
    <property type="entry name" value="TP_methylase"/>
    <property type="match status" value="1"/>
</dbReference>
<dbReference type="PANTHER" id="PTHR45790:SF3">
    <property type="entry name" value="S-ADENOSYL-L-METHIONINE-DEPENDENT UROPORPHYRINOGEN III METHYLTRANSFERASE, CHLOROPLASTIC"/>
    <property type="match status" value="1"/>
</dbReference>
<dbReference type="InterPro" id="IPR006366">
    <property type="entry name" value="CobA/CysG_C"/>
</dbReference>
<proteinExistence type="inferred from homology"/>
<evidence type="ECO:0000313" key="12">
    <source>
        <dbReference type="EMBL" id="RKL67817.1"/>
    </source>
</evidence>
<dbReference type="Gene3D" id="3.30.950.10">
    <property type="entry name" value="Methyltransferase, Cobalt-precorrin-4 Transmethylase, Domain 2"/>
    <property type="match status" value="1"/>
</dbReference>
<dbReference type="EMBL" id="PDOE01000003">
    <property type="protein sequence ID" value="RKL67817.1"/>
    <property type="molecule type" value="Genomic_DNA"/>
</dbReference>
<evidence type="ECO:0000256" key="5">
    <source>
        <dbReference type="ARBA" id="ARBA00022679"/>
    </source>
</evidence>
<keyword evidence="6" id="KW-0949">S-adenosyl-L-methionine</keyword>
<dbReference type="FunFam" id="3.30.950.10:FF:000001">
    <property type="entry name" value="Siroheme synthase"/>
    <property type="match status" value="1"/>
</dbReference>
<dbReference type="InterPro" id="IPR003043">
    <property type="entry name" value="Uropor_MeTrfase_CS"/>
</dbReference>
<feature type="domain" description="Tetrapyrrole methylase" evidence="10">
    <location>
        <begin position="8"/>
        <end position="216"/>
    </location>
</feature>
<dbReference type="Proteomes" id="UP000281498">
    <property type="component" value="Unassembled WGS sequence"/>
</dbReference>
<dbReference type="NCBIfam" id="NF004790">
    <property type="entry name" value="PRK06136.1"/>
    <property type="match status" value="1"/>
</dbReference>